<gene>
    <name evidence="1" type="ORF">BV25DRAFT_1890376</name>
</gene>
<dbReference type="Proteomes" id="UP000814140">
    <property type="component" value="Unassembled WGS sequence"/>
</dbReference>
<proteinExistence type="predicted"/>
<reference evidence="1" key="2">
    <citation type="journal article" date="2022" name="New Phytol.">
        <title>Evolutionary transition to the ectomycorrhizal habit in the genomes of a hyperdiverse lineage of mushroom-forming fungi.</title>
        <authorList>
            <person name="Looney B."/>
            <person name="Miyauchi S."/>
            <person name="Morin E."/>
            <person name="Drula E."/>
            <person name="Courty P.E."/>
            <person name="Kohler A."/>
            <person name="Kuo A."/>
            <person name="LaButti K."/>
            <person name="Pangilinan J."/>
            <person name="Lipzen A."/>
            <person name="Riley R."/>
            <person name="Andreopoulos W."/>
            <person name="He G."/>
            <person name="Johnson J."/>
            <person name="Nolan M."/>
            <person name="Tritt A."/>
            <person name="Barry K.W."/>
            <person name="Grigoriev I.V."/>
            <person name="Nagy L.G."/>
            <person name="Hibbett D."/>
            <person name="Henrissat B."/>
            <person name="Matheny P.B."/>
            <person name="Labbe J."/>
            <person name="Martin F.M."/>
        </authorList>
    </citation>
    <scope>NUCLEOTIDE SEQUENCE</scope>
    <source>
        <strain evidence="1">HHB10654</strain>
    </source>
</reference>
<dbReference type="EMBL" id="MU277229">
    <property type="protein sequence ID" value="KAI0059110.1"/>
    <property type="molecule type" value="Genomic_DNA"/>
</dbReference>
<keyword evidence="2" id="KW-1185">Reference proteome</keyword>
<sequence length="360" mass="39738">MYARAKSLVSESIACGVTAIRAFVNVDSVARLYGVFVALLIKREFQHACDIQIAALATEPLYAASGCELPDTANFAWFKRAMELPGVDVVASAPHYELDYVQQCRNMAFAILFAKDYRRHLDLHLNLDLDNTFQHQRTLLTLLPRQLDRMHWPADLHVTVGHPNAHCVFLESEWRRHTRAFLRHGISFVGTPPTDLYLLGRQTAQTLQPALGARATMPLPYMARLHLPVAMGVGHVGNAFAPQESVDPLALCPLAVAVYQDSSDATLRTLLACYYCLFYSCPLSHQSNAQESVSVAAKAAIAVNNSPPPSLRPQCGDIADFVLLHDNDTLRDAALRPSYARTTIRAGVVVASRTTTIRMS</sequence>
<protein>
    <submittedName>
        <fullName evidence="1">Metallo-dependent hydrolase</fullName>
    </submittedName>
</protein>
<evidence type="ECO:0000313" key="1">
    <source>
        <dbReference type="EMBL" id="KAI0059110.1"/>
    </source>
</evidence>
<evidence type="ECO:0000313" key="2">
    <source>
        <dbReference type="Proteomes" id="UP000814140"/>
    </source>
</evidence>
<name>A0ACB8SSM9_9AGAM</name>
<accession>A0ACB8SSM9</accession>
<keyword evidence="1" id="KW-0378">Hydrolase</keyword>
<organism evidence="1 2">
    <name type="scientific">Artomyces pyxidatus</name>
    <dbReference type="NCBI Taxonomy" id="48021"/>
    <lineage>
        <taxon>Eukaryota</taxon>
        <taxon>Fungi</taxon>
        <taxon>Dikarya</taxon>
        <taxon>Basidiomycota</taxon>
        <taxon>Agaricomycotina</taxon>
        <taxon>Agaricomycetes</taxon>
        <taxon>Russulales</taxon>
        <taxon>Auriscalpiaceae</taxon>
        <taxon>Artomyces</taxon>
    </lineage>
</organism>
<reference evidence="1" key="1">
    <citation type="submission" date="2021-03" db="EMBL/GenBank/DDBJ databases">
        <authorList>
            <consortium name="DOE Joint Genome Institute"/>
            <person name="Ahrendt S."/>
            <person name="Looney B.P."/>
            <person name="Miyauchi S."/>
            <person name="Morin E."/>
            <person name="Drula E."/>
            <person name="Courty P.E."/>
            <person name="Chicoki N."/>
            <person name="Fauchery L."/>
            <person name="Kohler A."/>
            <person name="Kuo A."/>
            <person name="Labutti K."/>
            <person name="Pangilinan J."/>
            <person name="Lipzen A."/>
            <person name="Riley R."/>
            <person name="Andreopoulos W."/>
            <person name="He G."/>
            <person name="Johnson J."/>
            <person name="Barry K.W."/>
            <person name="Grigoriev I.V."/>
            <person name="Nagy L."/>
            <person name="Hibbett D."/>
            <person name="Henrissat B."/>
            <person name="Matheny P.B."/>
            <person name="Labbe J."/>
            <person name="Martin F."/>
        </authorList>
    </citation>
    <scope>NUCLEOTIDE SEQUENCE</scope>
    <source>
        <strain evidence="1">HHB10654</strain>
    </source>
</reference>
<comment type="caution">
    <text evidence="1">The sequence shown here is derived from an EMBL/GenBank/DDBJ whole genome shotgun (WGS) entry which is preliminary data.</text>
</comment>